<dbReference type="GO" id="GO:0003676">
    <property type="term" value="F:nucleic acid binding"/>
    <property type="evidence" value="ECO:0007669"/>
    <property type="project" value="InterPro"/>
</dbReference>
<organism evidence="3 4">
    <name type="scientific">Solanum commersonii</name>
    <name type="common">Commerson's wild potato</name>
    <name type="synonym">Commerson's nightshade</name>
    <dbReference type="NCBI Taxonomy" id="4109"/>
    <lineage>
        <taxon>Eukaryota</taxon>
        <taxon>Viridiplantae</taxon>
        <taxon>Streptophyta</taxon>
        <taxon>Embryophyta</taxon>
        <taxon>Tracheophyta</taxon>
        <taxon>Spermatophyta</taxon>
        <taxon>Magnoliopsida</taxon>
        <taxon>eudicotyledons</taxon>
        <taxon>Gunneridae</taxon>
        <taxon>Pentapetalae</taxon>
        <taxon>asterids</taxon>
        <taxon>lamiids</taxon>
        <taxon>Solanales</taxon>
        <taxon>Solanaceae</taxon>
        <taxon>Solanoideae</taxon>
        <taxon>Solaneae</taxon>
        <taxon>Solanum</taxon>
    </lineage>
</organism>
<dbReference type="OrthoDB" id="1735266at2759"/>
<dbReference type="PROSITE" id="PS50158">
    <property type="entry name" value="ZF_CCHC"/>
    <property type="match status" value="1"/>
</dbReference>
<evidence type="ECO:0000313" key="3">
    <source>
        <dbReference type="EMBL" id="KAG5630653.1"/>
    </source>
</evidence>
<accession>A0A9J6B1J9</accession>
<dbReference type="EMBL" id="JACXVP010000001">
    <property type="protein sequence ID" value="KAG5630653.1"/>
    <property type="molecule type" value="Genomic_DNA"/>
</dbReference>
<gene>
    <name evidence="3" type="ORF">H5410_002370</name>
</gene>
<dbReference type="Proteomes" id="UP000824120">
    <property type="component" value="Chromosome 1"/>
</dbReference>
<keyword evidence="1" id="KW-0479">Metal-binding</keyword>
<keyword evidence="1" id="KW-0863">Zinc-finger</keyword>
<dbReference type="PANTHER" id="PTHR33054:SF12">
    <property type="entry name" value="ZINC KNUCKLE FAMILY PROTEIN"/>
    <property type="match status" value="1"/>
</dbReference>
<dbReference type="InterPro" id="IPR036875">
    <property type="entry name" value="Znf_CCHC_sf"/>
</dbReference>
<dbReference type="SMART" id="SM00343">
    <property type="entry name" value="ZnF_C2HC"/>
    <property type="match status" value="1"/>
</dbReference>
<feature type="domain" description="CCHC-type" evidence="2">
    <location>
        <begin position="84"/>
        <end position="99"/>
    </location>
</feature>
<dbReference type="SUPFAM" id="SSF57756">
    <property type="entry name" value="Retrovirus zinc finger-like domains"/>
    <property type="match status" value="1"/>
</dbReference>
<reference evidence="3 4" key="1">
    <citation type="submission" date="2020-09" db="EMBL/GenBank/DDBJ databases">
        <title>De no assembly of potato wild relative species, Solanum commersonii.</title>
        <authorList>
            <person name="Cho K."/>
        </authorList>
    </citation>
    <scope>NUCLEOTIDE SEQUENCE [LARGE SCALE GENOMIC DNA]</scope>
    <source>
        <strain evidence="3">LZ3.2</strain>
        <tissue evidence="3">Leaf</tissue>
    </source>
</reference>
<evidence type="ECO:0000259" key="2">
    <source>
        <dbReference type="PROSITE" id="PS50158"/>
    </source>
</evidence>
<protein>
    <recommendedName>
        <fullName evidence="2">CCHC-type domain-containing protein</fullName>
    </recommendedName>
</protein>
<keyword evidence="4" id="KW-1185">Reference proteome</keyword>
<evidence type="ECO:0000256" key="1">
    <source>
        <dbReference type="PROSITE-ProRule" id="PRU00047"/>
    </source>
</evidence>
<dbReference type="InterPro" id="IPR001878">
    <property type="entry name" value="Znf_CCHC"/>
</dbReference>
<dbReference type="Pfam" id="PF00098">
    <property type="entry name" value="zf-CCHC"/>
    <property type="match status" value="1"/>
</dbReference>
<dbReference type="AlphaFoldDB" id="A0A9J6B1J9"/>
<proteinExistence type="predicted"/>
<dbReference type="GO" id="GO:0008270">
    <property type="term" value="F:zinc ion binding"/>
    <property type="evidence" value="ECO:0007669"/>
    <property type="project" value="UniProtKB-KW"/>
</dbReference>
<comment type="caution">
    <text evidence="3">The sequence shown here is derived from an EMBL/GenBank/DDBJ whole genome shotgun (WGS) entry which is preliminary data.</text>
</comment>
<keyword evidence="1" id="KW-0862">Zinc</keyword>
<dbReference type="Gene3D" id="4.10.60.10">
    <property type="entry name" value="Zinc finger, CCHC-type"/>
    <property type="match status" value="1"/>
</dbReference>
<name>A0A9J6B1J9_SOLCO</name>
<evidence type="ECO:0000313" key="4">
    <source>
        <dbReference type="Proteomes" id="UP000824120"/>
    </source>
</evidence>
<sequence>MELLENCLKHWKAKFIDGIPPLFAERVKKTLQNFQGAIPYGAYTYGKLIGACTQKDLIGKEDLDEGLGKNEKIEKLIRDLAKIKCYKCGKFGHIAPNCRLEKLKTLKLEEDMHDKIYNYLYTSGSESNYDDDDYSESGYKSDKPETFVILSQQL</sequence>
<dbReference type="PANTHER" id="PTHR33054">
    <property type="entry name" value="CCHC-TYPE DOMAIN-CONTAINING PROTEIN"/>
    <property type="match status" value="1"/>
</dbReference>